<accession>A0ABW4THK5</accession>
<name>A0ABW4THK5_9ACTN</name>
<dbReference type="Proteomes" id="UP001597368">
    <property type="component" value="Unassembled WGS sequence"/>
</dbReference>
<dbReference type="EMBL" id="JBHUFV010000122">
    <property type="protein sequence ID" value="MFD1940552.1"/>
    <property type="molecule type" value="Genomic_DNA"/>
</dbReference>
<dbReference type="RefSeq" id="WP_379583856.1">
    <property type="nucleotide sequence ID" value="NZ_JBHUFV010000122.1"/>
</dbReference>
<evidence type="ECO:0008006" key="3">
    <source>
        <dbReference type="Google" id="ProtNLM"/>
    </source>
</evidence>
<organism evidence="1 2">
    <name type="scientific">Nonomuraea mangrovi</name>
    <dbReference type="NCBI Taxonomy" id="2316207"/>
    <lineage>
        <taxon>Bacteria</taxon>
        <taxon>Bacillati</taxon>
        <taxon>Actinomycetota</taxon>
        <taxon>Actinomycetes</taxon>
        <taxon>Streptosporangiales</taxon>
        <taxon>Streptosporangiaceae</taxon>
        <taxon>Nonomuraea</taxon>
    </lineage>
</organism>
<proteinExistence type="predicted"/>
<evidence type="ECO:0000313" key="2">
    <source>
        <dbReference type="Proteomes" id="UP001597368"/>
    </source>
</evidence>
<protein>
    <recommendedName>
        <fullName evidence="3">Helix-turn-helix domain-containing protein</fullName>
    </recommendedName>
</protein>
<sequence length="105" mass="11852">MSARGALINCACCGQPGRSDGRNLIESCYRRHLRHGTLDQYPRLTQAREPWKPLGPHGRRMVERYCRLASIKPALSVARIAFELGVSERQVWRYATAANALERAS</sequence>
<comment type="caution">
    <text evidence="1">The sequence shown here is derived from an EMBL/GenBank/DDBJ whole genome shotgun (WGS) entry which is preliminary data.</text>
</comment>
<evidence type="ECO:0000313" key="1">
    <source>
        <dbReference type="EMBL" id="MFD1940552.1"/>
    </source>
</evidence>
<gene>
    <name evidence="1" type="ORF">ACFSKW_54775</name>
</gene>
<keyword evidence="2" id="KW-1185">Reference proteome</keyword>
<reference evidence="2" key="1">
    <citation type="journal article" date="2019" name="Int. J. Syst. Evol. Microbiol.">
        <title>The Global Catalogue of Microorganisms (GCM) 10K type strain sequencing project: providing services to taxonomists for standard genome sequencing and annotation.</title>
        <authorList>
            <consortium name="The Broad Institute Genomics Platform"/>
            <consortium name="The Broad Institute Genome Sequencing Center for Infectious Disease"/>
            <person name="Wu L."/>
            <person name="Ma J."/>
        </authorList>
    </citation>
    <scope>NUCLEOTIDE SEQUENCE [LARGE SCALE GENOMIC DNA]</scope>
    <source>
        <strain evidence="2">ICMP 6774ER</strain>
    </source>
</reference>